<dbReference type="AlphaFoldDB" id="A0A1G9ID59"/>
<dbReference type="EMBL" id="FNFB01000018">
    <property type="protein sequence ID" value="SDL23170.1"/>
    <property type="molecule type" value="Genomic_DNA"/>
</dbReference>
<name>A0A1G9ID59_9ACTN</name>
<keyword evidence="2" id="KW-1185">Reference proteome</keyword>
<sequence length="367" mass="39661">MALSTPRRCRRSRSCVGPSWWFRCPSRHAVVAGSLGAAGFIGAIESQVGLRWLCCFAGRAAPLGAAEQVALWTPRRYRLSRLGAGLAVPVPAEAFRGGRCAERGWFYSPDRVVREVGAAGPAFSLAGQHLSPGWAWAAPWVRRPYRGARPRAGGELEGGDACHELPWRSSPLCAAGSIPAIESSQRWPCSVAGKAVPSARRSGRCCGHRCPSGEQGPGAGGSGAHPGWPWCPVRWVRMAPLLVRGSAVTAGWRRWEGPANVGSRRGGAQRGHARCEHPRVEAALWRPGLRLRRGVRRVQLPPLLLGIEEWAGGTRSAGWGWDLFWSGRAGGEGWGRWGWRSGGGCWRQVARGGTAWWGGRVRACWGR</sequence>
<reference evidence="1 2" key="1">
    <citation type="submission" date="2016-10" db="EMBL/GenBank/DDBJ databases">
        <authorList>
            <person name="de Groot N.N."/>
        </authorList>
    </citation>
    <scope>NUCLEOTIDE SEQUENCE [LARGE SCALE GENOMIC DNA]</scope>
    <source>
        <strain evidence="1 2">CGMCC 4.5681</strain>
    </source>
</reference>
<proteinExistence type="predicted"/>
<organism evidence="1 2">
    <name type="scientific">Nonomuraea maritima</name>
    <dbReference type="NCBI Taxonomy" id="683260"/>
    <lineage>
        <taxon>Bacteria</taxon>
        <taxon>Bacillati</taxon>
        <taxon>Actinomycetota</taxon>
        <taxon>Actinomycetes</taxon>
        <taxon>Streptosporangiales</taxon>
        <taxon>Streptosporangiaceae</taxon>
        <taxon>Nonomuraea</taxon>
    </lineage>
</organism>
<evidence type="ECO:0000313" key="2">
    <source>
        <dbReference type="Proteomes" id="UP000198683"/>
    </source>
</evidence>
<dbReference type="Proteomes" id="UP000198683">
    <property type="component" value="Unassembled WGS sequence"/>
</dbReference>
<accession>A0A1G9ID59</accession>
<evidence type="ECO:0000313" key="1">
    <source>
        <dbReference type="EMBL" id="SDL23170.1"/>
    </source>
</evidence>
<gene>
    <name evidence="1" type="ORF">SAMN05421874_1183</name>
</gene>
<protein>
    <submittedName>
        <fullName evidence="1">Uncharacterized protein</fullName>
    </submittedName>
</protein>